<keyword evidence="1" id="KW-0472">Membrane</keyword>
<dbReference type="PANTHER" id="PTHR31860:SF4">
    <property type="entry name" value="OS02G0637800 PROTEIN"/>
    <property type="match status" value="1"/>
</dbReference>
<evidence type="ECO:0000313" key="3">
    <source>
        <dbReference type="Proteomes" id="UP000826271"/>
    </source>
</evidence>
<keyword evidence="1" id="KW-0812">Transmembrane</keyword>
<sequence>MDQSMEKENNAEENDNLWLLKSVFSISKRRSSKSRINGDAIANQNLPFCFLSPLANSVVSRCSKIVGLSTNELQNQFDVQLPDNVKQPSSYARNFLEFCSYKALYLTITEPDYLNDKEFRGLTFDMMIAWEVPGVDSDPIDSETDSCSNQDLEGEDGWSLFYSSSTKMAVQVDDKKTVGPEAFARIAPVSPVIADITTVHNLFDVLTTSSGPRLHFLIYDKYLRSLAKVTKSVQNAVGPQVISNLSLAEDEIILDVDGVVPTQPVLQHIGMSAWPGRLTLTNYALYFESGVGLYDKAVRYDLATEMKQIIKPELTGPLGARLFDKAVMYKATSMAEPVYLEFPEFKGCSRRDYWLDICLEILRVHKFNRKYNMKEIQKSEALARAILGIFRFRAVREAFGIFSSNYKTLLCFNLAESLPGGDMIMETLSSRLALINRSAGECDVLSSPNAKRHQILPAAHLTLFMLKIVSSKDADLKVEATKGGDFCVGESDPIETLVKQLKQDTGRAEAAQATVDQVKVEGIDTNLAVMKELLFPVIETYNRMQSLASWDDPYKSVTFVLFFSYMIVRNWIKYMLPSVFVLVAVVMLWRRYAWKRKLEAFKIVAPPGKNAVEQLLTLQEAITQVESLIQSGNIILLKIRALVFAVAPAQATEKVSVFLVLMGGAVAFVPVKYVMLLVFLECFTRKMGLRRESSDRGMRRVREWWIRIPAAPVQLMKFTDDKKRK</sequence>
<evidence type="ECO:0000256" key="1">
    <source>
        <dbReference type="SAM" id="Phobius"/>
    </source>
</evidence>
<organism evidence="2 3">
    <name type="scientific">Buddleja alternifolia</name>
    <dbReference type="NCBI Taxonomy" id="168488"/>
    <lineage>
        <taxon>Eukaryota</taxon>
        <taxon>Viridiplantae</taxon>
        <taxon>Streptophyta</taxon>
        <taxon>Embryophyta</taxon>
        <taxon>Tracheophyta</taxon>
        <taxon>Spermatophyta</taxon>
        <taxon>Magnoliopsida</taxon>
        <taxon>eudicotyledons</taxon>
        <taxon>Gunneridae</taxon>
        <taxon>Pentapetalae</taxon>
        <taxon>asterids</taxon>
        <taxon>lamiids</taxon>
        <taxon>Lamiales</taxon>
        <taxon>Scrophulariaceae</taxon>
        <taxon>Buddlejeae</taxon>
        <taxon>Buddleja</taxon>
    </lineage>
</organism>
<keyword evidence="1" id="KW-1133">Transmembrane helix</keyword>
<name>A0AAV6WDH8_9LAMI</name>
<feature type="transmembrane region" description="Helical" evidence="1">
    <location>
        <begin position="571"/>
        <end position="589"/>
    </location>
</feature>
<proteinExistence type="predicted"/>
<evidence type="ECO:0008006" key="4">
    <source>
        <dbReference type="Google" id="ProtNLM"/>
    </source>
</evidence>
<reference evidence="2" key="1">
    <citation type="submission" date="2019-10" db="EMBL/GenBank/DDBJ databases">
        <authorList>
            <person name="Zhang R."/>
            <person name="Pan Y."/>
            <person name="Wang J."/>
            <person name="Ma R."/>
            <person name="Yu S."/>
        </authorList>
    </citation>
    <scope>NUCLEOTIDE SEQUENCE</scope>
    <source>
        <strain evidence="2">LA-IB0</strain>
        <tissue evidence="2">Leaf</tissue>
    </source>
</reference>
<protein>
    <recommendedName>
        <fullName evidence="4">DUF639 domain-containing protein</fullName>
    </recommendedName>
</protein>
<comment type="caution">
    <text evidence="2">The sequence shown here is derived from an EMBL/GenBank/DDBJ whole genome shotgun (WGS) entry which is preliminary data.</text>
</comment>
<dbReference type="Pfam" id="PF04842">
    <property type="entry name" value="DUF639"/>
    <property type="match status" value="1"/>
</dbReference>
<feature type="transmembrane region" description="Helical" evidence="1">
    <location>
        <begin position="657"/>
        <end position="680"/>
    </location>
</feature>
<evidence type="ECO:0000313" key="2">
    <source>
        <dbReference type="EMBL" id="KAG8365719.1"/>
    </source>
</evidence>
<dbReference type="EMBL" id="WHWC01000017">
    <property type="protein sequence ID" value="KAG8365719.1"/>
    <property type="molecule type" value="Genomic_DNA"/>
</dbReference>
<gene>
    <name evidence="2" type="ORF">BUALT_Bualt17G0001200</name>
</gene>
<dbReference type="PANTHER" id="PTHR31860">
    <property type="entry name" value="HEAT-INDUCIBLE TRANSCRIPTION REPRESSOR (DUF639)-RELATED"/>
    <property type="match status" value="1"/>
</dbReference>
<keyword evidence="3" id="KW-1185">Reference proteome</keyword>
<dbReference type="AlphaFoldDB" id="A0AAV6WDH8"/>
<dbReference type="Proteomes" id="UP000826271">
    <property type="component" value="Unassembled WGS sequence"/>
</dbReference>
<dbReference type="InterPro" id="IPR006927">
    <property type="entry name" value="DUF639"/>
</dbReference>
<accession>A0AAV6WDH8</accession>